<feature type="compositionally biased region" description="Polar residues" evidence="1">
    <location>
        <begin position="1"/>
        <end position="10"/>
    </location>
</feature>
<dbReference type="STRING" id="1227493.C483_02680"/>
<dbReference type="EMBL" id="AOIM01000010">
    <property type="protein sequence ID" value="ELY94601.1"/>
    <property type="molecule type" value="Genomic_DNA"/>
</dbReference>
<proteinExistence type="predicted"/>
<protein>
    <submittedName>
        <fullName evidence="2">Uncharacterized protein</fullName>
    </submittedName>
</protein>
<evidence type="ECO:0000256" key="1">
    <source>
        <dbReference type="SAM" id="MobiDB-lite"/>
    </source>
</evidence>
<reference evidence="2 3" key="1">
    <citation type="journal article" date="2014" name="PLoS Genet.">
        <title>Phylogenetically driven sequencing of extremely halophilic archaea reveals strategies for static and dynamic osmo-response.</title>
        <authorList>
            <person name="Becker E.A."/>
            <person name="Seitzer P.M."/>
            <person name="Tritt A."/>
            <person name="Larsen D."/>
            <person name="Krusor M."/>
            <person name="Yao A.I."/>
            <person name="Wu D."/>
            <person name="Madern D."/>
            <person name="Eisen J.A."/>
            <person name="Darling A.E."/>
            <person name="Facciotti M.T."/>
        </authorList>
    </citation>
    <scope>NUCLEOTIDE SEQUENCE [LARGE SCALE GENOMIC DNA]</scope>
    <source>
        <strain evidence="2 3">JCM 10989</strain>
    </source>
</reference>
<feature type="region of interest" description="Disordered" evidence="1">
    <location>
        <begin position="1"/>
        <end position="36"/>
    </location>
</feature>
<name>M0A8A9_9EURY</name>
<evidence type="ECO:0000313" key="2">
    <source>
        <dbReference type="EMBL" id="ELY94601.1"/>
    </source>
</evidence>
<organism evidence="2 3">
    <name type="scientific">Natrialba hulunbeirensis JCM 10989</name>
    <dbReference type="NCBI Taxonomy" id="1227493"/>
    <lineage>
        <taxon>Archaea</taxon>
        <taxon>Methanobacteriati</taxon>
        <taxon>Methanobacteriota</taxon>
        <taxon>Stenosarchaea group</taxon>
        <taxon>Halobacteria</taxon>
        <taxon>Halobacteriales</taxon>
        <taxon>Natrialbaceae</taxon>
        <taxon>Natrialba</taxon>
    </lineage>
</organism>
<keyword evidence="3" id="KW-1185">Reference proteome</keyword>
<sequence>MNVSRCNSSPLRLGLEIEPDPQLEREADEAAQQALSDDESLIVSRMGADVHIQRADKTRPFSNRDCFDSLSATRIYIFTRSTSIRTTISTGIVHLAMDSLVTSIRHRQQLQRTALVDPSQEH</sequence>
<evidence type="ECO:0000313" key="3">
    <source>
        <dbReference type="Proteomes" id="UP000011519"/>
    </source>
</evidence>
<gene>
    <name evidence="2" type="ORF">C483_02680</name>
</gene>
<accession>M0A8A9</accession>
<dbReference type="Proteomes" id="UP000011519">
    <property type="component" value="Unassembled WGS sequence"/>
</dbReference>
<dbReference type="AlphaFoldDB" id="M0A8A9"/>
<feature type="compositionally biased region" description="Acidic residues" evidence="1">
    <location>
        <begin position="17"/>
        <end position="29"/>
    </location>
</feature>
<comment type="caution">
    <text evidence="2">The sequence shown here is derived from an EMBL/GenBank/DDBJ whole genome shotgun (WGS) entry which is preliminary data.</text>
</comment>